<keyword evidence="9" id="KW-1133">Transmembrane helix</keyword>
<evidence type="ECO:0000256" key="13">
    <source>
        <dbReference type="ARBA" id="ARBA00023273"/>
    </source>
</evidence>
<keyword evidence="7 14" id="KW-0812">Transmembrane</keyword>
<keyword evidence="15" id="KW-1185">Reference proteome</keyword>
<evidence type="ECO:0000256" key="6">
    <source>
        <dbReference type="ARBA" id="ARBA00022554"/>
    </source>
</evidence>
<protein>
    <recommendedName>
        <fullName evidence="5">Transmembrane protein 138</fullName>
    </recommendedName>
</protein>
<organism evidence="14 15">
    <name type="scientific">Paramuricea clavata</name>
    <name type="common">Red gorgonian</name>
    <name type="synonym">Violescent sea-whip</name>
    <dbReference type="NCBI Taxonomy" id="317549"/>
    <lineage>
        <taxon>Eukaryota</taxon>
        <taxon>Metazoa</taxon>
        <taxon>Cnidaria</taxon>
        <taxon>Anthozoa</taxon>
        <taxon>Octocorallia</taxon>
        <taxon>Malacalcyonacea</taxon>
        <taxon>Plexauridae</taxon>
        <taxon>Paramuricea</taxon>
    </lineage>
</organism>
<dbReference type="EMBL" id="CACRXK020009761">
    <property type="protein sequence ID" value="CAB4017902.1"/>
    <property type="molecule type" value="Genomic_DNA"/>
</dbReference>
<evidence type="ECO:0000313" key="15">
    <source>
        <dbReference type="Proteomes" id="UP001152795"/>
    </source>
</evidence>
<reference evidence="14" key="1">
    <citation type="submission" date="2020-04" db="EMBL/GenBank/DDBJ databases">
        <authorList>
            <person name="Alioto T."/>
            <person name="Alioto T."/>
            <person name="Gomez Garrido J."/>
        </authorList>
    </citation>
    <scope>NUCLEOTIDE SEQUENCE</scope>
    <source>
        <strain evidence="14">A484AB</strain>
    </source>
</reference>
<evidence type="ECO:0000256" key="5">
    <source>
        <dbReference type="ARBA" id="ARBA00014515"/>
    </source>
</evidence>
<evidence type="ECO:0000256" key="10">
    <source>
        <dbReference type="ARBA" id="ARBA00023069"/>
    </source>
</evidence>
<dbReference type="PANTHER" id="PTHR13306:SF6">
    <property type="entry name" value="TRANSMEMBRANE PROTEIN 138"/>
    <property type="match status" value="1"/>
</dbReference>
<evidence type="ECO:0000256" key="4">
    <source>
        <dbReference type="ARBA" id="ARBA00010572"/>
    </source>
</evidence>
<evidence type="ECO:0000256" key="7">
    <source>
        <dbReference type="ARBA" id="ARBA00022692"/>
    </source>
</evidence>
<dbReference type="GO" id="GO:0005929">
    <property type="term" value="C:cilium"/>
    <property type="evidence" value="ECO:0007669"/>
    <property type="project" value="UniProtKB-SubCell"/>
</dbReference>
<dbReference type="Proteomes" id="UP001152795">
    <property type="component" value="Unassembled WGS sequence"/>
</dbReference>
<name>A0A7D9EWI8_PARCT</name>
<keyword evidence="11" id="KW-0472">Membrane</keyword>
<comment type="caution">
    <text evidence="14">The sequence shown here is derived from an EMBL/GenBank/DDBJ whole genome shotgun (WGS) entry which is preliminary data.</text>
</comment>
<dbReference type="AlphaFoldDB" id="A0A7D9EWI8"/>
<proteinExistence type="inferred from homology"/>
<evidence type="ECO:0000256" key="2">
    <source>
        <dbReference type="ARBA" id="ARBA00004128"/>
    </source>
</evidence>
<evidence type="ECO:0000313" key="14">
    <source>
        <dbReference type="EMBL" id="CAB4017902.1"/>
    </source>
</evidence>
<dbReference type="Pfam" id="PF14935">
    <property type="entry name" value="TMEM138"/>
    <property type="match status" value="1"/>
</dbReference>
<dbReference type="InterPro" id="IPR024133">
    <property type="entry name" value="TM_138"/>
</dbReference>
<keyword evidence="6" id="KW-0926">Vacuole</keyword>
<sequence length="160" mass="19394">MRVSRYRPVVYLQLSLLFLDIFINSFGDLFRAEDVILLVLYIIQDVCILFELIVVFLVFFNTYIFQAGLVFLLIRKFKTTIIITVLYLLLSLGLHVWTMTRKWGDPEKYTWQGGFQVLYVFQRLGSVFYYYYYKRTCLKLGDPRFYQESEWLRREFARVH</sequence>
<evidence type="ECO:0000256" key="11">
    <source>
        <dbReference type="ARBA" id="ARBA00023136"/>
    </source>
</evidence>
<comment type="subcellular location">
    <subcellularLocation>
        <location evidence="3">Cell projection</location>
        <location evidence="3">Cilium</location>
    </subcellularLocation>
    <subcellularLocation>
        <location evidence="2">Vacuole membrane</location>
        <topology evidence="2">Multi-pass membrane protein</topology>
    </subcellularLocation>
</comment>
<dbReference type="PANTHER" id="PTHR13306">
    <property type="entry name" value="TRANSMEMBRANE PROTEIN 138"/>
    <property type="match status" value="1"/>
</dbReference>
<keyword evidence="13" id="KW-0966">Cell projection</keyword>
<gene>
    <name evidence="14" type="ORF">PACLA_8A051388</name>
</gene>
<evidence type="ECO:0000256" key="8">
    <source>
        <dbReference type="ARBA" id="ARBA00022794"/>
    </source>
</evidence>
<dbReference type="GO" id="GO:0005774">
    <property type="term" value="C:vacuolar membrane"/>
    <property type="evidence" value="ECO:0007669"/>
    <property type="project" value="UniProtKB-SubCell"/>
</dbReference>
<evidence type="ECO:0000256" key="12">
    <source>
        <dbReference type="ARBA" id="ARBA00023180"/>
    </source>
</evidence>
<evidence type="ECO:0000256" key="1">
    <source>
        <dbReference type="ARBA" id="ARBA00003709"/>
    </source>
</evidence>
<dbReference type="OrthoDB" id="189688at2759"/>
<evidence type="ECO:0000256" key="3">
    <source>
        <dbReference type="ARBA" id="ARBA00004138"/>
    </source>
</evidence>
<comment type="function">
    <text evidence="1">Required for ciliogenesis.</text>
</comment>
<comment type="similarity">
    <text evidence="4">Belongs to the TMEM138 family.</text>
</comment>
<keyword evidence="8" id="KW-0970">Cilium biogenesis/degradation</keyword>
<keyword evidence="12" id="KW-0325">Glycoprotein</keyword>
<accession>A0A7D9EWI8</accession>
<evidence type="ECO:0000256" key="9">
    <source>
        <dbReference type="ARBA" id="ARBA00022989"/>
    </source>
</evidence>
<dbReference type="GO" id="GO:0030030">
    <property type="term" value="P:cell projection organization"/>
    <property type="evidence" value="ECO:0007669"/>
    <property type="project" value="UniProtKB-KW"/>
</dbReference>
<keyword evidence="10" id="KW-0969">Cilium</keyword>